<keyword evidence="3" id="KW-0732">Signal</keyword>
<dbReference type="GO" id="GO:0042597">
    <property type="term" value="C:periplasmic space"/>
    <property type="evidence" value="ECO:0007669"/>
    <property type="project" value="UniProtKB-SubCell"/>
</dbReference>
<dbReference type="EMBL" id="SOAG01000036">
    <property type="protein sequence ID" value="TDS51611.1"/>
    <property type="molecule type" value="Genomic_DNA"/>
</dbReference>
<dbReference type="PANTHER" id="PTHR30024:SF47">
    <property type="entry name" value="TAURINE-BINDING PERIPLASMIC PROTEIN"/>
    <property type="match status" value="1"/>
</dbReference>
<comment type="subcellular location">
    <subcellularLocation>
        <location evidence="1">Periplasm</location>
    </subcellularLocation>
</comment>
<evidence type="ECO:0000259" key="4">
    <source>
        <dbReference type="Pfam" id="PF22384"/>
    </source>
</evidence>
<comment type="caution">
    <text evidence="5">The sequence shown here is derived from an EMBL/GenBank/DDBJ whole genome shotgun (WGS) entry which is preliminary data.</text>
</comment>
<dbReference type="Proteomes" id="UP000295215">
    <property type="component" value="Unassembled WGS sequence"/>
</dbReference>
<keyword evidence="6" id="KW-1185">Reference proteome</keyword>
<evidence type="ECO:0000256" key="2">
    <source>
        <dbReference type="ARBA" id="ARBA00010742"/>
    </source>
</evidence>
<comment type="similarity">
    <text evidence="2">Belongs to the bacterial solute-binding protein SsuA/TauA family.</text>
</comment>
<gene>
    <name evidence="5" type="ORF">C8P70_13620</name>
</gene>
<dbReference type="Gene3D" id="3.40.190.10">
    <property type="entry name" value="Periplasmic binding protein-like II"/>
    <property type="match status" value="2"/>
</dbReference>
<dbReference type="PANTHER" id="PTHR30024">
    <property type="entry name" value="ALIPHATIC SULFONATES-BINDING PROTEIN-RELATED"/>
    <property type="match status" value="1"/>
</dbReference>
<evidence type="ECO:0000256" key="3">
    <source>
        <dbReference type="ARBA" id="ARBA00022729"/>
    </source>
</evidence>
<reference evidence="5 6" key="1">
    <citation type="submission" date="2019-03" db="EMBL/GenBank/DDBJ databases">
        <title>Genomic Encyclopedia of Archaeal and Bacterial Type Strains, Phase II (KMG-II): from individual species to whole genera.</title>
        <authorList>
            <person name="Goeker M."/>
        </authorList>
    </citation>
    <scope>NUCLEOTIDE SEQUENCE [LARGE SCALE GENOMIC DNA]</scope>
    <source>
        <strain evidence="5 6">DSM 28213</strain>
    </source>
</reference>
<dbReference type="Pfam" id="PF22384">
    <property type="entry name" value="PBP2_Ca3427_like"/>
    <property type="match status" value="1"/>
</dbReference>
<evidence type="ECO:0000313" key="6">
    <source>
        <dbReference type="Proteomes" id="UP000295215"/>
    </source>
</evidence>
<feature type="domain" description="Ca3427-like PBP 2" evidence="4">
    <location>
        <begin position="99"/>
        <end position="179"/>
    </location>
</feature>
<dbReference type="RefSeq" id="WP_133713661.1">
    <property type="nucleotide sequence ID" value="NZ_SOAG01000036.1"/>
</dbReference>
<evidence type="ECO:0000313" key="5">
    <source>
        <dbReference type="EMBL" id="TDS51611.1"/>
    </source>
</evidence>
<dbReference type="InterPro" id="IPR054364">
    <property type="entry name" value="Ca3427-like_PBP2"/>
</dbReference>
<name>A0A4R7ERR3_9FLAO</name>
<accession>A0A4R7ERR3</accession>
<dbReference type="SUPFAM" id="SSF53850">
    <property type="entry name" value="Periplasmic binding protein-like II"/>
    <property type="match status" value="1"/>
</dbReference>
<dbReference type="AlphaFoldDB" id="A0A4R7ERR3"/>
<evidence type="ECO:0000256" key="1">
    <source>
        <dbReference type="ARBA" id="ARBA00004418"/>
    </source>
</evidence>
<dbReference type="CDD" id="cd13637">
    <property type="entry name" value="PBP2_Ca3427_like"/>
    <property type="match status" value="1"/>
</dbReference>
<dbReference type="OrthoDB" id="6191474at2"/>
<sequence length="283" mass="32536">MKKITVVGVPEHFNLPWHLCIENNEFNEIGVDLQWIDIPEGTGKMCQMLRNNETDLAIILTEGIIKDIAKGNPSSLIQQYVSTPLLWGIHVAESSPFQNITDLENKRIAISRYGSGSHLMAIVHAKKMGWDTDTLNFIEVNTIDHAVEALTNEKADYFMWERFMTKPLVDQKIFRRIGECPTPWPSFVIAGRQKFLQENKALVENVLEIINRTTLEFKLIPSIDRTLSERYNQKAEDIKEWLKLTSWSQKQLSPDAFSAVQNQLAELNLIEKTLDYSQAIFKM</sequence>
<protein>
    <submittedName>
        <fullName evidence="5">ABC-type nitrate/sulfonate/bicarbonate transport system substrate-binding protein</fullName>
    </submittedName>
</protein>
<organism evidence="5 6">
    <name type="scientific">Myroides indicus</name>
    <dbReference type="NCBI Taxonomy" id="1323422"/>
    <lineage>
        <taxon>Bacteria</taxon>
        <taxon>Pseudomonadati</taxon>
        <taxon>Bacteroidota</taxon>
        <taxon>Flavobacteriia</taxon>
        <taxon>Flavobacteriales</taxon>
        <taxon>Flavobacteriaceae</taxon>
        <taxon>Myroides</taxon>
    </lineage>
</organism>
<proteinExistence type="inferred from homology"/>